<organism evidence="3 4">
    <name type="scientific">Hyaloperonospora brassicae</name>
    <name type="common">Brassica downy mildew</name>
    <name type="synonym">Peronospora brassicae</name>
    <dbReference type="NCBI Taxonomy" id="162125"/>
    <lineage>
        <taxon>Eukaryota</taxon>
        <taxon>Sar</taxon>
        <taxon>Stramenopiles</taxon>
        <taxon>Oomycota</taxon>
        <taxon>Peronosporomycetes</taxon>
        <taxon>Peronosporales</taxon>
        <taxon>Peronosporaceae</taxon>
        <taxon>Hyaloperonospora</taxon>
    </lineage>
</organism>
<feature type="signal peptide" evidence="2">
    <location>
        <begin position="1"/>
        <end position="19"/>
    </location>
</feature>
<proteinExistence type="predicted"/>
<dbReference type="EMBL" id="CANTFL010001117">
    <property type="protein sequence ID" value="CAI5731843.1"/>
    <property type="molecule type" value="Genomic_DNA"/>
</dbReference>
<protein>
    <recommendedName>
        <fullName evidence="5">RxLR effector candidate protein</fullName>
    </recommendedName>
</protein>
<evidence type="ECO:0008006" key="5">
    <source>
        <dbReference type="Google" id="ProtNLM"/>
    </source>
</evidence>
<sequence length="353" mass="38594">MRLAYSVATALAAVFASSGADSTGVTANALPEPHVSLVARVMDSNAYDTDPQRLLRQSFGDDDSTLSVDREERINTAHVSDIAGPMTGEIATSGFLARALDQWAFRSARYGQVLGNFKEQHKILGKPLKWWDEIMKRLSNRSFIDKFTKWAKSLKVEGKSIGDRFTQAFQKYTQTATKGAADVVDGQAVWTRLDEWGGKVADDASLYITNALKTMDESKQLAVIKISVNAVAGDLAKLKATWKKEYEPQKDVTSIELAYSKFDSTRIDIHNHLKTVIDDLSKVGEDKVAGVLKTNFKSLDDFFEGLKFPAFKKFAEGDGTAAAALPTVKLPEPLPGSPLGTPGTPKDSNPKVE</sequence>
<gene>
    <name evidence="3" type="ORF">HBR001_LOCUS5327</name>
</gene>
<dbReference type="AlphaFoldDB" id="A0AAV0U704"/>
<keyword evidence="4" id="KW-1185">Reference proteome</keyword>
<name>A0AAV0U704_HYABA</name>
<evidence type="ECO:0000313" key="3">
    <source>
        <dbReference type="EMBL" id="CAI5731843.1"/>
    </source>
</evidence>
<dbReference type="Proteomes" id="UP001162031">
    <property type="component" value="Unassembled WGS sequence"/>
</dbReference>
<accession>A0AAV0U704</accession>
<evidence type="ECO:0000313" key="4">
    <source>
        <dbReference type="Proteomes" id="UP001162031"/>
    </source>
</evidence>
<evidence type="ECO:0000256" key="1">
    <source>
        <dbReference type="SAM" id="MobiDB-lite"/>
    </source>
</evidence>
<feature type="region of interest" description="Disordered" evidence="1">
    <location>
        <begin position="327"/>
        <end position="353"/>
    </location>
</feature>
<evidence type="ECO:0000256" key="2">
    <source>
        <dbReference type="SAM" id="SignalP"/>
    </source>
</evidence>
<comment type="caution">
    <text evidence="3">The sequence shown here is derived from an EMBL/GenBank/DDBJ whole genome shotgun (WGS) entry which is preliminary data.</text>
</comment>
<feature type="chain" id="PRO_5043437995" description="RxLR effector candidate protein" evidence="2">
    <location>
        <begin position="20"/>
        <end position="353"/>
    </location>
</feature>
<keyword evidence="2" id="KW-0732">Signal</keyword>
<reference evidence="3" key="1">
    <citation type="submission" date="2022-12" db="EMBL/GenBank/DDBJ databases">
        <authorList>
            <person name="Webb A."/>
        </authorList>
    </citation>
    <scope>NUCLEOTIDE SEQUENCE</scope>
    <source>
        <strain evidence="3">Hp1</strain>
    </source>
</reference>